<gene>
    <name evidence="2" type="ORF">GCM10010989_09200</name>
</gene>
<evidence type="ECO:0000313" key="3">
    <source>
        <dbReference type="Proteomes" id="UP000598997"/>
    </source>
</evidence>
<evidence type="ECO:0000313" key="2">
    <source>
        <dbReference type="EMBL" id="GGD37211.1"/>
    </source>
</evidence>
<protein>
    <submittedName>
        <fullName evidence="2">Uncharacterized protein</fullName>
    </submittedName>
</protein>
<dbReference type="AlphaFoldDB" id="A0A917DG00"/>
<comment type="caution">
    <text evidence="2">The sequence shown here is derived from an EMBL/GenBank/DDBJ whole genome shotgun (WGS) entry which is preliminary data.</text>
</comment>
<dbReference type="Proteomes" id="UP000598997">
    <property type="component" value="Unassembled WGS sequence"/>
</dbReference>
<reference evidence="2 3" key="1">
    <citation type="journal article" date="2014" name="Int. J. Syst. Evol. Microbiol.">
        <title>Complete genome sequence of Corynebacterium casei LMG S-19264T (=DSM 44701T), isolated from a smear-ripened cheese.</title>
        <authorList>
            <consortium name="US DOE Joint Genome Institute (JGI-PGF)"/>
            <person name="Walter F."/>
            <person name="Albersmeier A."/>
            <person name="Kalinowski J."/>
            <person name="Ruckert C."/>
        </authorList>
    </citation>
    <scope>NUCLEOTIDE SEQUENCE [LARGE SCALE GENOMIC DNA]</scope>
    <source>
        <strain evidence="2 3">CGMCC 1.15358</strain>
    </source>
</reference>
<accession>A0A917DG00</accession>
<dbReference type="EMBL" id="BMIO01000002">
    <property type="protein sequence ID" value="GGD37211.1"/>
    <property type="molecule type" value="Genomic_DNA"/>
</dbReference>
<organism evidence="2 3">
    <name type="scientific">Croceicoccus pelagius</name>
    <dbReference type="NCBI Taxonomy" id="1703341"/>
    <lineage>
        <taxon>Bacteria</taxon>
        <taxon>Pseudomonadati</taxon>
        <taxon>Pseudomonadota</taxon>
        <taxon>Alphaproteobacteria</taxon>
        <taxon>Sphingomonadales</taxon>
        <taxon>Erythrobacteraceae</taxon>
        <taxon>Croceicoccus</taxon>
    </lineage>
</organism>
<evidence type="ECO:0000256" key="1">
    <source>
        <dbReference type="SAM" id="MobiDB-lite"/>
    </source>
</evidence>
<proteinExistence type="predicted"/>
<name>A0A917DG00_9SPHN</name>
<sequence>MEMALAAAADRAGLRLNHAAQRRAGNRRTQTFKVAHALNPRVRPGGYPMLQSRNEKGPPRVEAAPFSQAVSPFRPEGDQPAS</sequence>
<feature type="region of interest" description="Disordered" evidence="1">
    <location>
        <begin position="40"/>
        <end position="82"/>
    </location>
</feature>
<keyword evidence="3" id="KW-1185">Reference proteome</keyword>